<sequence length="396" mass="44402">MGKWFVHQVDKNILELFTVGLKRTKWLLEAEMAGIKVVLPEANASTNKDTNEAKENIPSNENVLYEEEEPESQVCSDEENVEGEQETVKEASPPSSSNQMPSEPSALIDVRINWTDLSQNIATLTATFISLSIRCLRCSGMEFTDCRSGNSQIIRCKRCSTGQSIKFDSLLAHQNSNLVGKILPKGCRPVDCVLLNSKLRFSCLACNKEGDVEALSYGTPHKSWCFSCHTRCEFVINAISFAGNFAQIAKEDTSVPREKKSKKEETLIIVGQPLPKQGTCKHYSKSYRWFRFPCCGKLYPCDLCHNEAELANFHEMKLANRMVCGFCSKEQPFGQACTNCTGFVTRLKTSHWEGGKGCRNKVLMSRNDDRKHKNSSDKTVPTKRTGLEGKNKVVKK</sequence>
<name>A0A914E0U4_9BILA</name>
<proteinExistence type="predicted"/>
<feature type="domain" description="CHY-type" evidence="6">
    <location>
        <begin position="273"/>
        <end position="342"/>
    </location>
</feature>
<feature type="compositionally biased region" description="Polar residues" evidence="5">
    <location>
        <begin position="93"/>
        <end position="102"/>
    </location>
</feature>
<dbReference type="PROSITE" id="PS51266">
    <property type="entry name" value="ZF_CHY"/>
    <property type="match status" value="1"/>
</dbReference>
<keyword evidence="1" id="KW-0479">Metal-binding</keyword>
<accession>A0A914E0U4</accession>
<feature type="region of interest" description="Disordered" evidence="5">
    <location>
        <begin position="46"/>
        <end position="103"/>
    </location>
</feature>
<dbReference type="AlphaFoldDB" id="A0A914E0U4"/>
<evidence type="ECO:0000256" key="4">
    <source>
        <dbReference type="PROSITE-ProRule" id="PRU00601"/>
    </source>
</evidence>
<dbReference type="InterPro" id="IPR008913">
    <property type="entry name" value="Znf_CHY"/>
</dbReference>
<feature type="region of interest" description="Disordered" evidence="5">
    <location>
        <begin position="363"/>
        <end position="396"/>
    </location>
</feature>
<dbReference type="InterPro" id="IPR037274">
    <property type="entry name" value="Znf_CHY_sf"/>
</dbReference>
<dbReference type="Proteomes" id="UP000887540">
    <property type="component" value="Unplaced"/>
</dbReference>
<evidence type="ECO:0000256" key="2">
    <source>
        <dbReference type="ARBA" id="ARBA00022771"/>
    </source>
</evidence>
<reference evidence="8" key="1">
    <citation type="submission" date="2022-11" db="UniProtKB">
        <authorList>
            <consortium name="WormBaseParasite"/>
        </authorList>
    </citation>
    <scope>IDENTIFICATION</scope>
</reference>
<keyword evidence="2 4" id="KW-0863">Zinc-finger</keyword>
<dbReference type="Pfam" id="PF05495">
    <property type="entry name" value="zf-CHY"/>
    <property type="match status" value="1"/>
</dbReference>
<keyword evidence="7" id="KW-1185">Reference proteome</keyword>
<evidence type="ECO:0000313" key="7">
    <source>
        <dbReference type="Proteomes" id="UP000887540"/>
    </source>
</evidence>
<organism evidence="7 8">
    <name type="scientific">Acrobeloides nanus</name>
    <dbReference type="NCBI Taxonomy" id="290746"/>
    <lineage>
        <taxon>Eukaryota</taxon>
        <taxon>Metazoa</taxon>
        <taxon>Ecdysozoa</taxon>
        <taxon>Nematoda</taxon>
        <taxon>Chromadorea</taxon>
        <taxon>Rhabditida</taxon>
        <taxon>Tylenchina</taxon>
        <taxon>Cephalobomorpha</taxon>
        <taxon>Cephaloboidea</taxon>
        <taxon>Cephalobidae</taxon>
        <taxon>Acrobeloides</taxon>
    </lineage>
</organism>
<feature type="compositionally biased region" description="Acidic residues" evidence="5">
    <location>
        <begin position="64"/>
        <end position="85"/>
    </location>
</feature>
<evidence type="ECO:0000256" key="1">
    <source>
        <dbReference type="ARBA" id="ARBA00022723"/>
    </source>
</evidence>
<feature type="compositionally biased region" description="Basic and acidic residues" evidence="5">
    <location>
        <begin position="385"/>
        <end position="396"/>
    </location>
</feature>
<feature type="compositionally biased region" description="Basic and acidic residues" evidence="5">
    <location>
        <begin position="366"/>
        <end position="376"/>
    </location>
</feature>
<dbReference type="SUPFAM" id="SSF161219">
    <property type="entry name" value="CHY zinc finger-like"/>
    <property type="match status" value="1"/>
</dbReference>
<keyword evidence="3" id="KW-0862">Zinc</keyword>
<dbReference type="GO" id="GO:0008270">
    <property type="term" value="F:zinc ion binding"/>
    <property type="evidence" value="ECO:0007669"/>
    <property type="project" value="UniProtKB-KW"/>
</dbReference>
<evidence type="ECO:0000256" key="3">
    <source>
        <dbReference type="ARBA" id="ARBA00022833"/>
    </source>
</evidence>
<protein>
    <submittedName>
        <fullName evidence="8">CHY-type domain-containing protein</fullName>
    </submittedName>
</protein>
<evidence type="ECO:0000313" key="8">
    <source>
        <dbReference type="WBParaSite" id="ACRNAN_scaffold4960.g32644.t1"/>
    </source>
</evidence>
<dbReference type="WBParaSite" id="ACRNAN_scaffold4960.g32644.t1">
    <property type="protein sequence ID" value="ACRNAN_scaffold4960.g32644.t1"/>
    <property type="gene ID" value="ACRNAN_scaffold4960.g32644"/>
</dbReference>
<evidence type="ECO:0000256" key="5">
    <source>
        <dbReference type="SAM" id="MobiDB-lite"/>
    </source>
</evidence>
<evidence type="ECO:0000259" key="6">
    <source>
        <dbReference type="PROSITE" id="PS51266"/>
    </source>
</evidence>